<evidence type="ECO:0000313" key="3">
    <source>
        <dbReference type="Proteomes" id="UP000193380"/>
    </source>
</evidence>
<reference evidence="2" key="2">
    <citation type="submission" date="2014-03" db="EMBL/GenBank/DDBJ databases">
        <authorList>
            <person name="Genoscope - CEA"/>
        </authorList>
    </citation>
    <scope>NUCLEOTIDE SEQUENCE</scope>
</reference>
<gene>
    <name evidence="2" type="ORF">GSONMT00061287001</name>
</gene>
<feature type="compositionally biased region" description="Low complexity" evidence="1">
    <location>
        <begin position="79"/>
        <end position="89"/>
    </location>
</feature>
<accession>A0A060XKF0</accession>
<protein>
    <submittedName>
        <fullName evidence="2">Uncharacterized protein</fullName>
    </submittedName>
</protein>
<organism evidence="2 3">
    <name type="scientific">Oncorhynchus mykiss</name>
    <name type="common">Rainbow trout</name>
    <name type="synonym">Salmo gairdneri</name>
    <dbReference type="NCBI Taxonomy" id="8022"/>
    <lineage>
        <taxon>Eukaryota</taxon>
        <taxon>Metazoa</taxon>
        <taxon>Chordata</taxon>
        <taxon>Craniata</taxon>
        <taxon>Vertebrata</taxon>
        <taxon>Euteleostomi</taxon>
        <taxon>Actinopterygii</taxon>
        <taxon>Neopterygii</taxon>
        <taxon>Teleostei</taxon>
        <taxon>Protacanthopterygii</taxon>
        <taxon>Salmoniformes</taxon>
        <taxon>Salmonidae</taxon>
        <taxon>Salmoninae</taxon>
        <taxon>Oncorhynchus</taxon>
    </lineage>
</organism>
<name>A0A060XKF0_ONCMY</name>
<dbReference type="STRING" id="8022.A0A060XKF0"/>
<reference evidence="2" key="1">
    <citation type="journal article" date="2014" name="Nat. Commun.">
        <title>The rainbow trout genome provides novel insights into evolution after whole-genome duplication in vertebrates.</title>
        <authorList>
            <person name="Berthelot C."/>
            <person name="Brunet F."/>
            <person name="Chalopin D."/>
            <person name="Juanchich A."/>
            <person name="Bernard M."/>
            <person name="Noel B."/>
            <person name="Bento P."/>
            <person name="Da Silva C."/>
            <person name="Labadie K."/>
            <person name="Alberti A."/>
            <person name="Aury J.M."/>
            <person name="Louis A."/>
            <person name="Dehais P."/>
            <person name="Bardou P."/>
            <person name="Montfort J."/>
            <person name="Klopp C."/>
            <person name="Cabau C."/>
            <person name="Gaspin C."/>
            <person name="Thorgaard G.H."/>
            <person name="Boussaha M."/>
            <person name="Quillet E."/>
            <person name="Guyomard R."/>
            <person name="Galiana D."/>
            <person name="Bobe J."/>
            <person name="Volff J.N."/>
            <person name="Genet C."/>
            <person name="Wincker P."/>
            <person name="Jaillon O."/>
            <person name="Roest Crollius H."/>
            <person name="Guiguen Y."/>
        </authorList>
    </citation>
    <scope>NUCLEOTIDE SEQUENCE [LARGE SCALE GENOMIC DNA]</scope>
</reference>
<feature type="compositionally biased region" description="Polar residues" evidence="1">
    <location>
        <begin position="28"/>
        <end position="44"/>
    </location>
</feature>
<evidence type="ECO:0000313" key="2">
    <source>
        <dbReference type="EMBL" id="CDQ79956.1"/>
    </source>
</evidence>
<dbReference type="AlphaFoldDB" id="A0A060XKF0"/>
<dbReference type="PaxDb" id="8022-A0A060XKF0"/>
<dbReference type="Proteomes" id="UP000193380">
    <property type="component" value="Unassembled WGS sequence"/>
</dbReference>
<dbReference type="EMBL" id="FR905524">
    <property type="protein sequence ID" value="CDQ79956.1"/>
    <property type="molecule type" value="Genomic_DNA"/>
</dbReference>
<proteinExistence type="predicted"/>
<feature type="region of interest" description="Disordered" evidence="1">
    <location>
        <begin position="21"/>
        <end position="89"/>
    </location>
</feature>
<evidence type="ECO:0000256" key="1">
    <source>
        <dbReference type="SAM" id="MobiDB-lite"/>
    </source>
</evidence>
<sequence length="89" mass="9709">MHKILYGAHFLTDTLRGAIPAASRHKGTTGTDSAVPRSTSQPGWTQRCLPSMDTEDFETIHSSAEELSNSSDGEDESSNKNVSWVKKKS</sequence>